<name>A0A8C0W9M1_CASCN</name>
<keyword evidence="1" id="KW-0472">Membrane</keyword>
<keyword evidence="1" id="KW-1133">Transmembrane helix</keyword>
<feature type="transmembrane region" description="Helical" evidence="1">
    <location>
        <begin position="6"/>
        <end position="29"/>
    </location>
</feature>
<proteinExistence type="predicted"/>
<evidence type="ECO:0000256" key="1">
    <source>
        <dbReference type="SAM" id="Phobius"/>
    </source>
</evidence>
<accession>A0A8C0W9M1</accession>
<protein>
    <submittedName>
        <fullName evidence="2">Uncharacterized protein</fullName>
    </submittedName>
</protein>
<reference evidence="2" key="1">
    <citation type="submission" date="2023-09" db="UniProtKB">
        <authorList>
            <consortium name="Ensembl"/>
        </authorList>
    </citation>
    <scope>IDENTIFICATION</scope>
</reference>
<organism evidence="2">
    <name type="scientific">Castor canadensis</name>
    <name type="common">American beaver</name>
    <dbReference type="NCBI Taxonomy" id="51338"/>
    <lineage>
        <taxon>Eukaryota</taxon>
        <taxon>Metazoa</taxon>
        <taxon>Chordata</taxon>
        <taxon>Craniata</taxon>
        <taxon>Vertebrata</taxon>
        <taxon>Euteleostomi</taxon>
        <taxon>Mammalia</taxon>
        <taxon>Eutheria</taxon>
        <taxon>Euarchontoglires</taxon>
        <taxon>Glires</taxon>
        <taxon>Rodentia</taxon>
        <taxon>Castorimorpha</taxon>
        <taxon>Castoridae</taxon>
        <taxon>Castor</taxon>
    </lineage>
</organism>
<dbReference type="Ensembl" id="ENSCCNT00000008641.1">
    <property type="protein sequence ID" value="ENSCCNP00000006563.1"/>
    <property type="gene ID" value="ENSCCNG00000006953.1"/>
</dbReference>
<dbReference type="AlphaFoldDB" id="A0A8C0W9M1"/>
<sequence length="93" mass="10985">FFTLCFPFCFLSICIVGFFFFCNFGYIFLRTCKYPMELNVHLKFGLGKIGGRKPQKRGISLLSQRIPSSTLWLHLIFLWWETNNIVQLRKLPS</sequence>
<evidence type="ECO:0000313" key="2">
    <source>
        <dbReference type="Ensembl" id="ENSCCNP00000006563.1"/>
    </source>
</evidence>
<keyword evidence="1" id="KW-0812">Transmembrane</keyword>